<dbReference type="InterPro" id="IPR001128">
    <property type="entry name" value="Cyt_P450"/>
</dbReference>
<dbReference type="GO" id="GO:0004497">
    <property type="term" value="F:monooxygenase activity"/>
    <property type="evidence" value="ECO:0007669"/>
    <property type="project" value="UniProtKB-KW"/>
</dbReference>
<dbReference type="STRING" id="1448316.A0A395H2C9"/>
<dbReference type="GO" id="GO:0005506">
    <property type="term" value="F:iron ion binding"/>
    <property type="evidence" value="ECO:0007669"/>
    <property type="project" value="InterPro"/>
</dbReference>
<keyword evidence="6 8" id="KW-0408">Iron</keyword>
<dbReference type="EMBL" id="KZ824432">
    <property type="protein sequence ID" value="RAL02041.1"/>
    <property type="molecule type" value="Genomic_DNA"/>
</dbReference>
<evidence type="ECO:0000256" key="6">
    <source>
        <dbReference type="ARBA" id="ARBA00023004"/>
    </source>
</evidence>
<dbReference type="SUPFAM" id="SSF48264">
    <property type="entry name" value="Cytochrome P450"/>
    <property type="match status" value="1"/>
</dbReference>
<feature type="binding site" description="axial binding residue" evidence="8">
    <location>
        <position position="372"/>
    </location>
    <ligand>
        <name>heme</name>
        <dbReference type="ChEBI" id="CHEBI:30413"/>
    </ligand>
    <ligandPart>
        <name>Fe</name>
        <dbReference type="ChEBI" id="CHEBI:18248"/>
    </ligandPart>
</feature>
<evidence type="ECO:0000256" key="8">
    <source>
        <dbReference type="PIRSR" id="PIRSR602401-1"/>
    </source>
</evidence>
<evidence type="ECO:0000256" key="4">
    <source>
        <dbReference type="ARBA" id="ARBA00022723"/>
    </source>
</evidence>
<keyword evidence="5" id="KW-0560">Oxidoreductase</keyword>
<dbReference type="AlphaFoldDB" id="A0A395H2C9"/>
<reference evidence="9 10" key="1">
    <citation type="submission" date="2018-02" db="EMBL/GenBank/DDBJ databases">
        <title>The genomes of Aspergillus section Nigri reveals drivers in fungal speciation.</title>
        <authorList>
            <consortium name="DOE Joint Genome Institute"/>
            <person name="Vesth T.C."/>
            <person name="Nybo J."/>
            <person name="Theobald S."/>
            <person name="Brandl J."/>
            <person name="Frisvad J.C."/>
            <person name="Nielsen K.F."/>
            <person name="Lyhne E.K."/>
            <person name="Kogle M.E."/>
            <person name="Kuo A."/>
            <person name="Riley R."/>
            <person name="Clum A."/>
            <person name="Nolan M."/>
            <person name="Lipzen A."/>
            <person name="Salamov A."/>
            <person name="Henrissat B."/>
            <person name="Wiebenga A."/>
            <person name="De vries R.P."/>
            <person name="Grigoriev I.V."/>
            <person name="Mortensen U.H."/>
            <person name="Andersen M.R."/>
            <person name="Baker S.E."/>
        </authorList>
    </citation>
    <scope>NUCLEOTIDE SEQUENCE [LARGE SCALE GENOMIC DNA]</scope>
    <source>
        <strain evidence="9 10">CBS 121593</strain>
    </source>
</reference>
<dbReference type="PANTHER" id="PTHR24305">
    <property type="entry name" value="CYTOCHROME P450"/>
    <property type="match status" value="1"/>
</dbReference>
<keyword evidence="4 8" id="KW-0479">Metal-binding</keyword>
<dbReference type="VEuPathDB" id="FungiDB:BO80DRAFT_472631"/>
<keyword evidence="3 8" id="KW-0349">Heme</keyword>
<evidence type="ECO:0000256" key="5">
    <source>
        <dbReference type="ARBA" id="ARBA00023002"/>
    </source>
</evidence>
<evidence type="ECO:0000256" key="2">
    <source>
        <dbReference type="ARBA" id="ARBA00010617"/>
    </source>
</evidence>
<comment type="cofactor">
    <cofactor evidence="1 8">
        <name>heme</name>
        <dbReference type="ChEBI" id="CHEBI:30413"/>
    </cofactor>
</comment>
<dbReference type="GO" id="GO:0016705">
    <property type="term" value="F:oxidoreductase activity, acting on paired donors, with incorporation or reduction of molecular oxygen"/>
    <property type="evidence" value="ECO:0007669"/>
    <property type="project" value="InterPro"/>
</dbReference>
<dbReference type="CDD" id="cd11061">
    <property type="entry name" value="CYP67-like"/>
    <property type="match status" value="1"/>
</dbReference>
<dbReference type="Pfam" id="PF00067">
    <property type="entry name" value="p450"/>
    <property type="match status" value="1"/>
</dbReference>
<sequence length="456" mass="51630">MDVPPHQCSLHCGTLSIDIYGMGQNTWKHHHYAAFNRRSANLVTMYDKKQHARRRRLIGPVFSETNMRRFEHRLREHVVSFCRKICLVSAPTKLHDPSWSPPIKCSDWCSYLVFDIMTDFIFAVRYNALETVDCRPIINHIKEAAVRSAVLVYLPWLILGRMDKKIFTKSVHATREYWKWIKRTLDRRSTASASDDAITYLQDPKDRQLDIGLGAQEILSELGLLAIAGLDTTATSLAALLFYLSRNPHAYASLASEIRTTFPNEDEITLAKLKACTYLHACIDECLRISPPVGACPWREVGDGGVTIDGHFIPEGYSVGTAIYSIHHHRTYFPRPHEYIPERWIVATDNNKEQVDVAKSAYAPFLIGPRSCVGQTLTYSELLLTTAMVIWKYDFKAATGMEELGAGNPFSELGRTNPMEFQIIDRSFSLMEGADDPVSTAEYRSAPGMSANIYIE</sequence>
<evidence type="ECO:0000256" key="1">
    <source>
        <dbReference type="ARBA" id="ARBA00001971"/>
    </source>
</evidence>
<dbReference type="OrthoDB" id="1470350at2759"/>
<dbReference type="GO" id="GO:0020037">
    <property type="term" value="F:heme binding"/>
    <property type="evidence" value="ECO:0007669"/>
    <property type="project" value="InterPro"/>
</dbReference>
<proteinExistence type="inferred from homology"/>
<dbReference type="PRINTS" id="PR00385">
    <property type="entry name" value="P450"/>
</dbReference>
<evidence type="ECO:0000256" key="7">
    <source>
        <dbReference type="ARBA" id="ARBA00023033"/>
    </source>
</evidence>
<organism evidence="9 10">
    <name type="scientific">Aspergillus ibericus CBS 121593</name>
    <dbReference type="NCBI Taxonomy" id="1448316"/>
    <lineage>
        <taxon>Eukaryota</taxon>
        <taxon>Fungi</taxon>
        <taxon>Dikarya</taxon>
        <taxon>Ascomycota</taxon>
        <taxon>Pezizomycotina</taxon>
        <taxon>Eurotiomycetes</taxon>
        <taxon>Eurotiomycetidae</taxon>
        <taxon>Eurotiales</taxon>
        <taxon>Aspergillaceae</taxon>
        <taxon>Aspergillus</taxon>
        <taxon>Aspergillus subgen. Circumdati</taxon>
    </lineage>
</organism>
<dbReference type="Gene3D" id="1.10.630.10">
    <property type="entry name" value="Cytochrome P450"/>
    <property type="match status" value="1"/>
</dbReference>
<dbReference type="GeneID" id="37228015"/>
<dbReference type="PANTHER" id="PTHR24305:SF237">
    <property type="entry name" value="CYTOCHROME P450 MONOOXYGENASE ATNE-RELATED"/>
    <property type="match status" value="1"/>
</dbReference>
<evidence type="ECO:0000313" key="9">
    <source>
        <dbReference type="EMBL" id="RAL02041.1"/>
    </source>
</evidence>
<keyword evidence="7" id="KW-0503">Monooxygenase</keyword>
<keyword evidence="10" id="KW-1185">Reference proteome</keyword>
<dbReference type="InterPro" id="IPR002401">
    <property type="entry name" value="Cyt_P450_E_grp-I"/>
</dbReference>
<name>A0A395H2C9_9EURO</name>
<evidence type="ECO:0000256" key="3">
    <source>
        <dbReference type="ARBA" id="ARBA00022617"/>
    </source>
</evidence>
<dbReference type="RefSeq" id="XP_025576368.1">
    <property type="nucleotide sequence ID" value="XM_025723150.1"/>
</dbReference>
<gene>
    <name evidence="9" type="ORF">BO80DRAFT_472631</name>
</gene>
<dbReference type="InterPro" id="IPR050121">
    <property type="entry name" value="Cytochrome_P450_monoxygenase"/>
</dbReference>
<comment type="similarity">
    <text evidence="2">Belongs to the cytochrome P450 family.</text>
</comment>
<dbReference type="Proteomes" id="UP000249402">
    <property type="component" value="Unassembled WGS sequence"/>
</dbReference>
<dbReference type="PRINTS" id="PR00463">
    <property type="entry name" value="EP450I"/>
</dbReference>
<evidence type="ECO:0000313" key="10">
    <source>
        <dbReference type="Proteomes" id="UP000249402"/>
    </source>
</evidence>
<accession>A0A395H2C9</accession>
<protein>
    <submittedName>
        <fullName evidence="9">Cytochrome P450</fullName>
    </submittedName>
</protein>
<dbReference type="InterPro" id="IPR036396">
    <property type="entry name" value="Cyt_P450_sf"/>
</dbReference>